<accession>A0A2Z6RI02</accession>
<dbReference type="EMBL" id="BEXD01003817">
    <property type="protein sequence ID" value="GBC02246.1"/>
    <property type="molecule type" value="Genomic_DNA"/>
</dbReference>
<name>A0A2Z6RI02_9GLOM</name>
<keyword evidence="2" id="KW-1185">Reference proteome</keyword>
<sequence length="68" mass="8143">MCNVRTNIIHKLYLLRLIMTNYEYFQLENPNTNFRQNNLDTANTAKHVLCIIFFLKKTPQNVTILEQQ</sequence>
<comment type="caution">
    <text evidence="1">The sequence shown here is derived from an EMBL/GenBank/DDBJ whole genome shotgun (WGS) entry which is preliminary data.</text>
</comment>
<evidence type="ECO:0000313" key="2">
    <source>
        <dbReference type="Proteomes" id="UP000247702"/>
    </source>
</evidence>
<reference evidence="1 2" key="1">
    <citation type="submission" date="2017-11" db="EMBL/GenBank/DDBJ databases">
        <title>The genome of Rhizophagus clarus HR1 reveals common genetic basis of auxotrophy among arbuscular mycorrhizal fungi.</title>
        <authorList>
            <person name="Kobayashi Y."/>
        </authorList>
    </citation>
    <scope>NUCLEOTIDE SEQUENCE [LARGE SCALE GENOMIC DNA]</scope>
    <source>
        <strain evidence="1 2">HR1</strain>
    </source>
</reference>
<protein>
    <submittedName>
        <fullName evidence="1">Uncharacterized protein</fullName>
    </submittedName>
</protein>
<proteinExistence type="predicted"/>
<dbReference type="AlphaFoldDB" id="A0A2Z6RI02"/>
<organism evidence="1 2">
    <name type="scientific">Rhizophagus clarus</name>
    <dbReference type="NCBI Taxonomy" id="94130"/>
    <lineage>
        <taxon>Eukaryota</taxon>
        <taxon>Fungi</taxon>
        <taxon>Fungi incertae sedis</taxon>
        <taxon>Mucoromycota</taxon>
        <taxon>Glomeromycotina</taxon>
        <taxon>Glomeromycetes</taxon>
        <taxon>Glomerales</taxon>
        <taxon>Glomeraceae</taxon>
        <taxon>Rhizophagus</taxon>
    </lineage>
</organism>
<gene>
    <name evidence="1" type="ORF">RclHR1_04510018</name>
</gene>
<evidence type="ECO:0000313" key="1">
    <source>
        <dbReference type="EMBL" id="GBC02246.1"/>
    </source>
</evidence>
<dbReference type="Proteomes" id="UP000247702">
    <property type="component" value="Unassembled WGS sequence"/>
</dbReference>